<name>A0A5B0RQU2_PUCGR</name>
<protein>
    <submittedName>
        <fullName evidence="1">Uncharacterized protein</fullName>
    </submittedName>
</protein>
<evidence type="ECO:0000313" key="1">
    <source>
        <dbReference type="EMBL" id="KAA1127395.1"/>
    </source>
</evidence>
<proteinExistence type="predicted"/>
<organism evidence="1 2">
    <name type="scientific">Puccinia graminis f. sp. tritici</name>
    <dbReference type="NCBI Taxonomy" id="56615"/>
    <lineage>
        <taxon>Eukaryota</taxon>
        <taxon>Fungi</taxon>
        <taxon>Dikarya</taxon>
        <taxon>Basidiomycota</taxon>
        <taxon>Pucciniomycotina</taxon>
        <taxon>Pucciniomycetes</taxon>
        <taxon>Pucciniales</taxon>
        <taxon>Pucciniaceae</taxon>
        <taxon>Puccinia</taxon>
    </lineage>
</organism>
<sequence>MEIASPHWPFPTPSFFRRSDASNHLRSPISCYLKPLLPIHSASNPLLFAKAQTLNSVDSLCGILREVENASIPSASIACDRETRLALPSSIYP</sequence>
<dbReference type="AlphaFoldDB" id="A0A5B0RQU2"/>
<accession>A0A5B0RQU2</accession>
<comment type="caution">
    <text evidence="1">The sequence shown here is derived from an EMBL/GenBank/DDBJ whole genome shotgun (WGS) entry which is preliminary data.</text>
</comment>
<dbReference type="EMBL" id="VDEP01000169">
    <property type="protein sequence ID" value="KAA1127395.1"/>
    <property type="molecule type" value="Genomic_DNA"/>
</dbReference>
<reference evidence="1 2" key="1">
    <citation type="submission" date="2019-05" db="EMBL/GenBank/DDBJ databases">
        <title>Emergence of the Ug99 lineage of the wheat stem rust pathogen through somatic hybridization.</title>
        <authorList>
            <person name="Li F."/>
            <person name="Upadhyaya N.M."/>
            <person name="Sperschneider J."/>
            <person name="Matny O."/>
            <person name="Nguyen-Phuc H."/>
            <person name="Mago R."/>
            <person name="Raley C."/>
            <person name="Miller M.E."/>
            <person name="Silverstein K.A.T."/>
            <person name="Henningsen E."/>
            <person name="Hirsch C.D."/>
            <person name="Visser B."/>
            <person name="Pretorius Z.A."/>
            <person name="Steffenson B.J."/>
            <person name="Schwessinger B."/>
            <person name="Dodds P.N."/>
            <person name="Figueroa M."/>
        </authorList>
    </citation>
    <scope>NUCLEOTIDE SEQUENCE [LARGE SCALE GENOMIC DNA]</scope>
    <source>
        <strain evidence="1 2">Ug99</strain>
    </source>
</reference>
<evidence type="ECO:0000313" key="2">
    <source>
        <dbReference type="Proteomes" id="UP000325313"/>
    </source>
</evidence>
<dbReference type="Proteomes" id="UP000325313">
    <property type="component" value="Unassembled WGS sequence"/>
</dbReference>
<gene>
    <name evidence="1" type="ORF">PGTUg99_036126</name>
</gene>